<comment type="caution">
    <text evidence="2">The sequence shown here is derived from an EMBL/GenBank/DDBJ whole genome shotgun (WGS) entry which is preliminary data.</text>
</comment>
<proteinExistence type="predicted"/>
<dbReference type="SMART" id="SM00873">
    <property type="entry name" value="B3_4"/>
    <property type="match status" value="1"/>
</dbReference>
<dbReference type="RefSeq" id="WP_404611466.1">
    <property type="nucleotide sequence ID" value="NZ_JBIYDN010000026.1"/>
</dbReference>
<dbReference type="EMBL" id="JBIYDN010000026">
    <property type="protein sequence ID" value="MFK4446551.1"/>
    <property type="molecule type" value="Genomic_DNA"/>
</dbReference>
<keyword evidence="3" id="KW-1185">Reference proteome</keyword>
<organism evidence="2 3">
    <name type="scientific">Caballeronia udeis</name>
    <dbReference type="NCBI Taxonomy" id="1232866"/>
    <lineage>
        <taxon>Bacteria</taxon>
        <taxon>Pseudomonadati</taxon>
        <taxon>Pseudomonadota</taxon>
        <taxon>Betaproteobacteria</taxon>
        <taxon>Burkholderiales</taxon>
        <taxon>Burkholderiaceae</taxon>
        <taxon>Caballeronia</taxon>
    </lineage>
</organism>
<reference evidence="2 3" key="2">
    <citation type="submission" date="2024-11" db="EMBL/GenBank/DDBJ databases">
        <title>Using genomics to understand microbial adaptation to soil warming.</title>
        <authorList>
            <person name="Deangelis K.M. PhD."/>
        </authorList>
    </citation>
    <scope>NUCLEOTIDE SEQUENCE [LARGE SCALE GENOMIC DNA]</scope>
    <source>
        <strain evidence="2 3">GAS97</strain>
    </source>
</reference>
<protein>
    <submittedName>
        <fullName evidence="2">DNA/RNA-binding domain of Phe-tRNA-synthetase-like protein</fullName>
    </submittedName>
</protein>
<name>A0ABW8MUW7_9BURK</name>
<dbReference type="PANTHER" id="PTHR39209">
    <property type="match status" value="1"/>
</dbReference>
<accession>A0ABW8MUW7</accession>
<dbReference type="InterPro" id="IPR005146">
    <property type="entry name" value="B3/B4_tRNA-bd"/>
</dbReference>
<evidence type="ECO:0000313" key="3">
    <source>
        <dbReference type="Proteomes" id="UP001620514"/>
    </source>
</evidence>
<reference evidence="2 3" key="1">
    <citation type="submission" date="2024-10" db="EMBL/GenBank/DDBJ databases">
        <authorList>
            <person name="Deangelis K."/>
            <person name="Huntemann M."/>
            <person name="Clum A."/>
            <person name="Wang J."/>
            <person name="Palaniappan K."/>
            <person name="Ritter S."/>
            <person name="Chen I.-M."/>
            <person name="Stamatis D."/>
            <person name="Reddy T."/>
            <person name="O'Malley R."/>
            <person name="Daum C."/>
            <person name="Ng V."/>
            <person name="Ivanova N."/>
            <person name="Kyrpides N."/>
            <person name="Woyke T."/>
        </authorList>
    </citation>
    <scope>NUCLEOTIDE SEQUENCE [LARGE SCALE GENOMIC DNA]</scope>
    <source>
        <strain evidence="2 3">GAS97</strain>
    </source>
</reference>
<dbReference type="Gene3D" id="3.50.40.10">
    <property type="entry name" value="Phenylalanyl-trna Synthetase, Chain B, domain 3"/>
    <property type="match status" value="1"/>
</dbReference>
<dbReference type="PANTHER" id="PTHR39209:SF2">
    <property type="entry name" value="CYTOPLASMIC PROTEIN"/>
    <property type="match status" value="1"/>
</dbReference>
<gene>
    <name evidence="2" type="ORF">ABH943_006583</name>
</gene>
<evidence type="ECO:0000313" key="2">
    <source>
        <dbReference type="EMBL" id="MFK4446551.1"/>
    </source>
</evidence>
<sequence length="231" mass="24866">MFNVLPSIGPDIARVAPGFRALSLAVEGSRIVNPGVGAQALARAYDSVGAGGPAWAEAHLASWAEVFRQFGAKPRRTACSADALRKRVLKTGSVASIDPVVDLYNAVSIQWAIPVGGEDFTAYRGMPRLVIADGTELFDTVKDGTPVHEAAECGEVVWRDDIGVTCRRWNWRQGVRTRLTADAKQMWFVLESLPEMPVTALHEAGDALVNGLRLLMPGAAIATRLIGFGIW</sequence>
<feature type="domain" description="B3/B4 tRNA-binding" evidence="1">
    <location>
        <begin position="61"/>
        <end position="217"/>
    </location>
</feature>
<evidence type="ECO:0000259" key="1">
    <source>
        <dbReference type="SMART" id="SM00873"/>
    </source>
</evidence>
<dbReference type="InterPro" id="IPR020825">
    <property type="entry name" value="Phe-tRNA_synthase-like_B3/B4"/>
</dbReference>
<dbReference type="Proteomes" id="UP001620514">
    <property type="component" value="Unassembled WGS sequence"/>
</dbReference>
<dbReference type="SUPFAM" id="SSF56037">
    <property type="entry name" value="PheT/TilS domain"/>
    <property type="match status" value="1"/>
</dbReference>
<dbReference type="Pfam" id="PF03483">
    <property type="entry name" value="B3_4"/>
    <property type="match status" value="1"/>
</dbReference>